<protein>
    <recommendedName>
        <fullName evidence="3">Guanylate cyclase domain-containing protein</fullName>
    </recommendedName>
</protein>
<dbReference type="RefSeq" id="WP_132221837.1">
    <property type="nucleotide sequence ID" value="NZ_SMGO01000001.1"/>
</dbReference>
<sequence length="242" mass="27554">MEEKITKTNWVPTANRFVCFLDIMGFKDLVMRNNHKYIYELLLDLSKNRETLDNVKSLPERYDLDSLKTVSFSDSIVIFTKTDSVECFELLTISVNWLFAQAIKSEIAMKGSIALGETSVNIAKQIFFGQSIIDAYLLQEEVAFYGIVAHNSVENFIANEGIDESVFNTYKECKAPLKSGKIGHLILNWADAFDREEGIDLKENVLLVIQKLRNKTSGSPRRYIDNTIGVINEIYKSSLDNK</sequence>
<gene>
    <name evidence="1" type="ORF">C8N28_0860</name>
</gene>
<name>A0A4R1M6X7_9SPHI</name>
<organism evidence="1 2">
    <name type="scientific">Albibacterium bauzanense</name>
    <dbReference type="NCBI Taxonomy" id="653929"/>
    <lineage>
        <taxon>Bacteria</taxon>
        <taxon>Pseudomonadati</taxon>
        <taxon>Bacteroidota</taxon>
        <taxon>Sphingobacteriia</taxon>
        <taxon>Sphingobacteriales</taxon>
        <taxon>Sphingobacteriaceae</taxon>
        <taxon>Albibacterium</taxon>
    </lineage>
</organism>
<dbReference type="AlphaFoldDB" id="A0A4R1M6X7"/>
<evidence type="ECO:0000313" key="2">
    <source>
        <dbReference type="Proteomes" id="UP000294616"/>
    </source>
</evidence>
<accession>A0A4R1M6X7</accession>
<keyword evidence="2" id="KW-1185">Reference proteome</keyword>
<dbReference type="EMBL" id="SMGO01000001">
    <property type="protein sequence ID" value="TCK85549.1"/>
    <property type="molecule type" value="Genomic_DNA"/>
</dbReference>
<comment type="caution">
    <text evidence="1">The sequence shown here is derived from an EMBL/GenBank/DDBJ whole genome shotgun (WGS) entry which is preliminary data.</text>
</comment>
<evidence type="ECO:0008006" key="3">
    <source>
        <dbReference type="Google" id="ProtNLM"/>
    </source>
</evidence>
<proteinExistence type="predicted"/>
<reference evidence="1 2" key="1">
    <citation type="submission" date="2019-03" db="EMBL/GenBank/DDBJ databases">
        <title>Genomic Encyclopedia of Archaeal and Bacterial Type Strains, Phase II (KMG-II): from individual species to whole genera.</title>
        <authorList>
            <person name="Goeker M."/>
        </authorList>
    </citation>
    <scope>NUCLEOTIDE SEQUENCE [LARGE SCALE GENOMIC DNA]</scope>
    <source>
        <strain evidence="1 2">DSM 22554</strain>
    </source>
</reference>
<dbReference type="Proteomes" id="UP000294616">
    <property type="component" value="Unassembled WGS sequence"/>
</dbReference>
<evidence type="ECO:0000313" key="1">
    <source>
        <dbReference type="EMBL" id="TCK85549.1"/>
    </source>
</evidence>
<dbReference type="OrthoDB" id="8235971at2"/>